<proteinExistence type="predicted"/>
<dbReference type="Proteomes" id="UP000039865">
    <property type="component" value="Unassembled WGS sequence"/>
</dbReference>
<keyword evidence="3" id="KW-1185">Reference proteome</keyword>
<evidence type="ECO:0000313" key="3">
    <source>
        <dbReference type="Proteomes" id="UP000039865"/>
    </source>
</evidence>
<feature type="region of interest" description="Disordered" evidence="1">
    <location>
        <begin position="510"/>
        <end position="549"/>
    </location>
</feature>
<evidence type="ECO:0000256" key="1">
    <source>
        <dbReference type="SAM" id="MobiDB-lite"/>
    </source>
</evidence>
<organism evidence="2 3">
    <name type="scientific">Stylonychia lemnae</name>
    <name type="common">Ciliate</name>
    <dbReference type="NCBI Taxonomy" id="5949"/>
    <lineage>
        <taxon>Eukaryota</taxon>
        <taxon>Sar</taxon>
        <taxon>Alveolata</taxon>
        <taxon>Ciliophora</taxon>
        <taxon>Intramacronucleata</taxon>
        <taxon>Spirotrichea</taxon>
        <taxon>Stichotrichia</taxon>
        <taxon>Sporadotrichida</taxon>
        <taxon>Oxytrichidae</taxon>
        <taxon>Stylonychinae</taxon>
        <taxon>Stylonychia</taxon>
    </lineage>
</organism>
<dbReference type="InParanoid" id="A0A077ZU09"/>
<reference evidence="2 3" key="1">
    <citation type="submission" date="2014-06" db="EMBL/GenBank/DDBJ databases">
        <authorList>
            <person name="Swart Estienne"/>
        </authorList>
    </citation>
    <scope>NUCLEOTIDE SEQUENCE [LARGE SCALE GENOMIC DNA]</scope>
    <source>
        <strain evidence="2 3">130c</strain>
    </source>
</reference>
<evidence type="ECO:0000313" key="2">
    <source>
        <dbReference type="EMBL" id="CDW73383.1"/>
    </source>
</evidence>
<sequence length="566" mass="66891">MEHKNQDIVKTLQEVKNFLATYVTQKILTPEESEIQHAHLKKCASMISKRDFNKSCDILQKSNQRIMQNKYNKHTFQQIQNRSMKKSRIDNTSINKLYQDSTLLSHNLQFDDISSINENTPKMTELKLSTIHHKEIILSAQKKSHVSKYLFDQQQESGYGDATPIATINLNFSSAKKKIVSKFDQSNRSVAPLETISCSTINLLNECRKKTEKKKHQKQSFKHKRSMANILEPQDKQQIGVFNDLLEDFLRLENKANQNNDQVIINNILKHKRDSKFKKKVLGWFKFNAVISKYRKLKLIQIEHDLTLKILRSKFNQLQIYDQRIFKLIDCFSSLKSKSVNKKQVLKKNTQMKTIENYQQKIMNFRRLITQSKRPVNYDFILNQLAIYQQRVSIIRRFYSKWKDNHQQISKASKVLARTLDYVYFKTRLKEIFKSMNKLRESDIYYEQFKYLRQVNKLKDIVLNSHKTFEVQKSQSPNKRPLINGNQTQRIRRNSQINIPQTQNYIAKTFKQSQDKQQRQQRPPRLNNAQSVGGFNLNLKACKSPPGKMNMLSRQYSHTLITSQQN</sequence>
<dbReference type="AlphaFoldDB" id="A0A077ZU09"/>
<gene>
    <name evidence="2" type="primary">Contig7538.g8047</name>
    <name evidence="2" type="ORF">STYLEM_2359</name>
</gene>
<dbReference type="EMBL" id="CCKQ01002292">
    <property type="protein sequence ID" value="CDW73383.1"/>
    <property type="molecule type" value="Genomic_DNA"/>
</dbReference>
<name>A0A077ZU09_STYLE</name>
<protein>
    <submittedName>
        <fullName evidence="2">Uncharacterized protein</fullName>
    </submittedName>
</protein>
<accession>A0A077ZU09</accession>